<feature type="transmembrane region" description="Helical" evidence="2">
    <location>
        <begin position="74"/>
        <end position="94"/>
    </location>
</feature>
<organism evidence="3 4">
    <name type="scientific">Funneliformis caledonium</name>
    <dbReference type="NCBI Taxonomy" id="1117310"/>
    <lineage>
        <taxon>Eukaryota</taxon>
        <taxon>Fungi</taxon>
        <taxon>Fungi incertae sedis</taxon>
        <taxon>Mucoromycota</taxon>
        <taxon>Glomeromycotina</taxon>
        <taxon>Glomeromycetes</taxon>
        <taxon>Glomerales</taxon>
        <taxon>Glomeraceae</taxon>
        <taxon>Funneliformis</taxon>
    </lineage>
</organism>
<reference evidence="3" key="1">
    <citation type="submission" date="2021-06" db="EMBL/GenBank/DDBJ databases">
        <authorList>
            <person name="Kallberg Y."/>
            <person name="Tangrot J."/>
            <person name="Rosling A."/>
        </authorList>
    </citation>
    <scope>NUCLEOTIDE SEQUENCE</scope>
    <source>
        <strain evidence="3">UK204</strain>
    </source>
</reference>
<comment type="caution">
    <text evidence="3">The sequence shown here is derived from an EMBL/GenBank/DDBJ whole genome shotgun (WGS) entry which is preliminary data.</text>
</comment>
<keyword evidence="4" id="KW-1185">Reference proteome</keyword>
<keyword evidence="2" id="KW-1133">Transmembrane helix</keyword>
<dbReference type="EMBL" id="CAJVPQ010008065">
    <property type="protein sequence ID" value="CAG8703340.1"/>
    <property type="molecule type" value="Genomic_DNA"/>
</dbReference>
<dbReference type="Proteomes" id="UP000789570">
    <property type="component" value="Unassembled WGS sequence"/>
</dbReference>
<protein>
    <submittedName>
        <fullName evidence="3">6865_t:CDS:1</fullName>
    </submittedName>
</protein>
<keyword evidence="2" id="KW-0812">Transmembrane</keyword>
<name>A0A9N9HSC6_9GLOM</name>
<proteinExistence type="predicted"/>
<feature type="region of interest" description="Disordered" evidence="1">
    <location>
        <begin position="212"/>
        <end position="240"/>
    </location>
</feature>
<dbReference type="AlphaFoldDB" id="A0A9N9HSC6"/>
<accession>A0A9N9HSC6</accession>
<gene>
    <name evidence="3" type="ORF">FCALED_LOCUS13585</name>
</gene>
<evidence type="ECO:0000313" key="3">
    <source>
        <dbReference type="EMBL" id="CAG8703340.1"/>
    </source>
</evidence>
<sequence>MAGFAHSFLLLLQYPDFTNLTEETSSSTLITGDSNFKIQNDFDRIEDNPAKNFITSFLSTYNWLNGAYLQDDVWNLWAVTFITFFGSFFLVTILQNMFIAFMGGVYSNAYEKGRVTLLRFRADIISDYEALDKIYFYPPPPEPEYIYYVGKSESHESWDENVKKCENKNLYDDYESEKKNEDDTSTKINELNNKVVEIDYKMIKLLELDSKVDKESEKKNENDTSTKIDELNNKIVKLDD</sequence>
<evidence type="ECO:0000256" key="1">
    <source>
        <dbReference type="SAM" id="MobiDB-lite"/>
    </source>
</evidence>
<keyword evidence="2" id="KW-0472">Membrane</keyword>
<evidence type="ECO:0000313" key="4">
    <source>
        <dbReference type="Proteomes" id="UP000789570"/>
    </source>
</evidence>
<evidence type="ECO:0000256" key="2">
    <source>
        <dbReference type="SAM" id="Phobius"/>
    </source>
</evidence>
<dbReference type="OrthoDB" id="2442407at2759"/>